<proteinExistence type="predicted"/>
<evidence type="ECO:0000256" key="2">
    <source>
        <dbReference type="SAM" id="Phobius"/>
    </source>
</evidence>
<keyword evidence="2" id="KW-0472">Membrane</keyword>
<organism evidence="3">
    <name type="scientific">Micromonas pusilla</name>
    <name type="common">Picoplanktonic green alga</name>
    <name type="synonym">Chromulina pusilla</name>
    <dbReference type="NCBI Taxonomy" id="38833"/>
    <lineage>
        <taxon>Eukaryota</taxon>
        <taxon>Viridiplantae</taxon>
        <taxon>Chlorophyta</taxon>
        <taxon>Mamiellophyceae</taxon>
        <taxon>Mamiellales</taxon>
        <taxon>Mamiellaceae</taxon>
        <taxon>Micromonas</taxon>
    </lineage>
</organism>
<feature type="transmembrane region" description="Helical" evidence="2">
    <location>
        <begin position="215"/>
        <end position="232"/>
    </location>
</feature>
<accession>A0A7S0PMV0</accession>
<keyword evidence="2" id="KW-1133">Transmembrane helix</keyword>
<feature type="transmembrane region" description="Helical" evidence="2">
    <location>
        <begin position="169"/>
        <end position="195"/>
    </location>
</feature>
<feature type="compositionally biased region" description="Acidic residues" evidence="1">
    <location>
        <begin position="370"/>
        <end position="383"/>
    </location>
</feature>
<gene>
    <name evidence="3" type="ORF">MSP1404_LOCUS4757</name>
</gene>
<evidence type="ECO:0000256" key="1">
    <source>
        <dbReference type="SAM" id="MobiDB-lite"/>
    </source>
</evidence>
<evidence type="ECO:0000313" key="3">
    <source>
        <dbReference type="EMBL" id="CAD8584960.1"/>
    </source>
</evidence>
<sequence>MPKVHFRHNWERLSSLKGAAPIETGDGFEGGTTWRVGLRANLTGDPQFSESSDFGAYNPVHIVPSSYRFDYHFGHAPKGLKTKKNLDGYRQSDAAALAEYDEEILAVQHKANGKRRRLAALALKNPHVPLCFKPWIRAQLIHSTIRQEIILANYDMLVVMPWSPRASPLWVLIPLVWGWIPLAVVGPFLFLYTLLAGYPYWWVPGAFQHQIFETIFSVPVFFAAQLVCFALMPMDWILGRLRVPYCGPASGDVVRKERRDGWMKEELKKGRNPELDPEAIDDEVERSMRRIASKMTKKLKKDFVFYKREVSKAISNPAGDNWTESFVMMSIEIEADGEKTSESEYETSSDEDESDYDDDEESGSGGDEGGAGEDDDDDDVELEVDDDGHYVGVRYCRPFAHSGRCVRKGKCPDPHLTLREVRRMAARGETNEHGPVRQRAYATFAAVNAAGMHHQQRQQQRAPAWGNMPSLGGTRKASWARGGDSDDD</sequence>
<feature type="region of interest" description="Disordered" evidence="1">
    <location>
        <begin position="335"/>
        <end position="383"/>
    </location>
</feature>
<feature type="region of interest" description="Disordered" evidence="1">
    <location>
        <begin position="453"/>
        <end position="488"/>
    </location>
</feature>
<dbReference type="AlphaFoldDB" id="A0A7S0PMV0"/>
<keyword evidence="2" id="KW-0812">Transmembrane</keyword>
<dbReference type="EMBL" id="HBEV01006211">
    <property type="protein sequence ID" value="CAD8584960.1"/>
    <property type="molecule type" value="Transcribed_RNA"/>
</dbReference>
<feature type="compositionally biased region" description="Acidic residues" evidence="1">
    <location>
        <begin position="343"/>
        <end position="362"/>
    </location>
</feature>
<reference evidence="3" key="1">
    <citation type="submission" date="2021-01" db="EMBL/GenBank/DDBJ databases">
        <authorList>
            <person name="Corre E."/>
            <person name="Pelletier E."/>
            <person name="Niang G."/>
            <person name="Scheremetjew M."/>
            <person name="Finn R."/>
            <person name="Kale V."/>
            <person name="Holt S."/>
            <person name="Cochrane G."/>
            <person name="Meng A."/>
            <person name="Brown T."/>
            <person name="Cohen L."/>
        </authorList>
    </citation>
    <scope>NUCLEOTIDE SEQUENCE</scope>
    <source>
        <strain evidence="3">CCMP494</strain>
    </source>
</reference>
<name>A0A7S0PMV0_MICPS</name>
<protein>
    <submittedName>
        <fullName evidence="3">Uncharacterized protein</fullName>
    </submittedName>
</protein>